<keyword evidence="6" id="KW-0812">Transmembrane</keyword>
<keyword evidence="4" id="KW-0393">Immunoglobulin domain</keyword>
<evidence type="ECO:0000259" key="7">
    <source>
        <dbReference type="PROSITE" id="PS50835"/>
    </source>
</evidence>
<dbReference type="SMART" id="SM00409">
    <property type="entry name" value="IG"/>
    <property type="match status" value="1"/>
</dbReference>
<dbReference type="SMART" id="SM00407">
    <property type="entry name" value="IGc1"/>
    <property type="match status" value="2"/>
</dbReference>
<dbReference type="InterPro" id="IPR013106">
    <property type="entry name" value="Ig_V-set"/>
</dbReference>
<dbReference type="Pfam" id="PF07654">
    <property type="entry name" value="C1-set"/>
    <property type="match status" value="2"/>
</dbReference>
<evidence type="ECO:0000256" key="3">
    <source>
        <dbReference type="ARBA" id="ARBA00023180"/>
    </source>
</evidence>
<sequence>MLPLISQEGQREQRPVLPRTHICTEQGPLASTMSTSASGPSPPAYLLLALLLGLTGVAGEVELQVIQPEKSVSLPPGEALTLRCTLTSLIPIGTVRWFRGTESGRELIFSFRGGHFPRVTNITDITKRNNVDFSIRISNITPADSGTYYCVKFQKGNPDVELKSGPGTRVFVHAKPSFPEVSGPSNRTSTGQIVNFTCTSTGFFPKNIHLKWFENGMELPAFQTLVFLLGDAASYTIISIAMVTLDLSSLHSQLTCQVAHSTLQSPLSRHVNISKFLQVIPTVTISAHQVPSLQLAILTCHIQRFYPEVIQSTWLEMNKGLKACEASVLTKNPDGTFNQDSHILVYTSEDKAQFTCQVWQEAQPPVQASMQLSEFREARAFSAPSGTLILLGWKLFSLTALCTICVLKRRFPSRRTDPGTALAMKPAATTKASPVPPAS</sequence>
<dbReference type="AlphaFoldDB" id="A0A8C0T2W6"/>
<keyword evidence="2" id="KW-1015">Disulfide bond</keyword>
<dbReference type="InterPro" id="IPR013783">
    <property type="entry name" value="Ig-like_fold"/>
</dbReference>
<dbReference type="SUPFAM" id="SSF48726">
    <property type="entry name" value="Immunoglobulin"/>
    <property type="match status" value="3"/>
</dbReference>
<reference evidence="8" key="2">
    <citation type="submission" date="2025-08" db="UniProtKB">
        <authorList>
            <consortium name="Ensembl"/>
        </authorList>
    </citation>
    <scope>IDENTIFICATION</scope>
</reference>
<dbReference type="PANTHER" id="PTHR19971">
    <property type="entry name" value="SIGNAL-REGULATORY PROTEIN BETA"/>
    <property type="match status" value="1"/>
</dbReference>
<feature type="transmembrane region" description="Helical" evidence="6">
    <location>
        <begin position="388"/>
        <end position="407"/>
    </location>
</feature>
<dbReference type="InterPro" id="IPR036179">
    <property type="entry name" value="Ig-like_dom_sf"/>
</dbReference>
<keyword evidence="3" id="KW-0325">Glycoprotein</keyword>
<accession>A0A8C0T2W6</accession>
<evidence type="ECO:0000256" key="1">
    <source>
        <dbReference type="ARBA" id="ARBA00022729"/>
    </source>
</evidence>
<dbReference type="InterPro" id="IPR007110">
    <property type="entry name" value="Ig-like_dom"/>
</dbReference>
<dbReference type="Pfam" id="PF07686">
    <property type="entry name" value="V-set"/>
    <property type="match status" value="1"/>
</dbReference>
<gene>
    <name evidence="8" type="primary">LOC609523</name>
</gene>
<evidence type="ECO:0000256" key="5">
    <source>
        <dbReference type="SAM" id="MobiDB-lite"/>
    </source>
</evidence>
<dbReference type="Ensembl" id="ENSCAFT00040035427.1">
    <property type="protein sequence ID" value="ENSCAFP00040030845.1"/>
    <property type="gene ID" value="ENSCAFG00040019169.1"/>
</dbReference>
<dbReference type="SMART" id="SM00406">
    <property type="entry name" value="IGv"/>
    <property type="match status" value="1"/>
</dbReference>
<evidence type="ECO:0000256" key="2">
    <source>
        <dbReference type="ARBA" id="ARBA00023157"/>
    </source>
</evidence>
<feature type="domain" description="Ig-like" evidence="7">
    <location>
        <begin position="281"/>
        <end position="373"/>
    </location>
</feature>
<feature type="domain" description="Ig-like" evidence="7">
    <location>
        <begin position="43"/>
        <end position="150"/>
    </location>
</feature>
<evidence type="ECO:0000313" key="9">
    <source>
        <dbReference type="Proteomes" id="UP000694542"/>
    </source>
</evidence>
<evidence type="ECO:0000256" key="6">
    <source>
        <dbReference type="SAM" id="Phobius"/>
    </source>
</evidence>
<dbReference type="FunFam" id="2.60.40.10:FF:000295">
    <property type="entry name" value="Tyrosine-protein phosphatase non-receptor type substrate 1"/>
    <property type="match status" value="1"/>
</dbReference>
<evidence type="ECO:0000313" key="8">
    <source>
        <dbReference type="Ensembl" id="ENSCAFP00040030845.1"/>
    </source>
</evidence>
<dbReference type="InterPro" id="IPR051755">
    <property type="entry name" value="Ig-like_CS_Receptor"/>
</dbReference>
<dbReference type="InterPro" id="IPR003599">
    <property type="entry name" value="Ig_sub"/>
</dbReference>
<dbReference type="InterPro" id="IPR003597">
    <property type="entry name" value="Ig_C1-set"/>
</dbReference>
<dbReference type="Gene3D" id="2.60.40.10">
    <property type="entry name" value="Immunoglobulins"/>
    <property type="match status" value="3"/>
</dbReference>
<keyword evidence="1" id="KW-0732">Signal</keyword>
<feature type="region of interest" description="Disordered" evidence="5">
    <location>
        <begin position="417"/>
        <end position="439"/>
    </location>
</feature>
<feature type="domain" description="Ig-like" evidence="7">
    <location>
        <begin position="176"/>
        <end position="274"/>
    </location>
</feature>
<dbReference type="FunFam" id="2.60.40.10:FF:001726">
    <property type="entry name" value="Signal-regulatory protein beta 3"/>
    <property type="match status" value="1"/>
</dbReference>
<name>A0A8C0T2W6_CANLF</name>
<proteinExistence type="predicted"/>
<dbReference type="PROSITE" id="PS50835">
    <property type="entry name" value="IG_LIKE"/>
    <property type="match status" value="3"/>
</dbReference>
<dbReference type="Proteomes" id="UP000694542">
    <property type="component" value="Chromosome 24"/>
</dbReference>
<organism evidence="8 9">
    <name type="scientific">Canis lupus familiaris</name>
    <name type="common">Dog</name>
    <name type="synonym">Canis familiaris</name>
    <dbReference type="NCBI Taxonomy" id="9615"/>
    <lineage>
        <taxon>Eukaryota</taxon>
        <taxon>Metazoa</taxon>
        <taxon>Chordata</taxon>
        <taxon>Craniata</taxon>
        <taxon>Vertebrata</taxon>
        <taxon>Euteleostomi</taxon>
        <taxon>Mammalia</taxon>
        <taxon>Eutheria</taxon>
        <taxon>Laurasiatheria</taxon>
        <taxon>Carnivora</taxon>
        <taxon>Caniformia</taxon>
        <taxon>Canidae</taxon>
        <taxon>Canis</taxon>
    </lineage>
</organism>
<reference evidence="8" key="1">
    <citation type="submission" date="2018-10" db="EMBL/GenBank/DDBJ databases">
        <title>De novo assembly of a Great Dane genome.</title>
        <authorList>
            <person name="Kidd J.M."/>
            <person name="Pendleton A.L."/>
            <person name="Shen F."/>
            <person name="Emery S."/>
        </authorList>
    </citation>
    <scope>NUCLEOTIDE SEQUENCE [LARGE SCALE GENOMIC DNA]</scope>
    <source>
        <strain evidence="8">Great Dane</strain>
    </source>
</reference>
<evidence type="ECO:0000256" key="4">
    <source>
        <dbReference type="ARBA" id="ARBA00023319"/>
    </source>
</evidence>
<keyword evidence="6" id="KW-1133">Transmembrane helix</keyword>
<protein>
    <recommendedName>
        <fullName evidence="7">Ig-like domain-containing protein</fullName>
    </recommendedName>
</protein>
<keyword evidence="6" id="KW-0472">Membrane</keyword>